<sequence length="322" mass="36447">MLHRSLALILILLMAPCYADLTVGLFTSRNSDQTLEDWQPVLNDLAQATGQKVTGVVISDREELLRKLQKNQVQIARVDNKLALDAVETAKSEVFARLTQTGNLNDYRSLMLVKKNSPIKNADDLLNHPKQLRYAGGKVGATAEYLIPHYHLFFKRNVLPENYFKQYQQLSAEGAFVALAQGQADVAVSNSFDLEQLKEKYPRDFSQMRVVWESPKFAFDPLIMRNDLPATQKSAISQFFINYGKTGANTAVARQRLYYADQLAGFVKADNRSLRQVTDLQLFHDLFRLTFNTKLSPEAKVAQEKSYYQRFDSLVALLGGAK</sequence>
<dbReference type="AlphaFoldDB" id="A0A7D5ZIG7"/>
<dbReference type="GO" id="GO:0043190">
    <property type="term" value="C:ATP-binding cassette (ABC) transporter complex"/>
    <property type="evidence" value="ECO:0007669"/>
    <property type="project" value="InterPro"/>
</dbReference>
<dbReference type="PANTHER" id="PTHR35841">
    <property type="entry name" value="PHOSPHONATES-BINDING PERIPLASMIC PROTEIN"/>
    <property type="match status" value="1"/>
</dbReference>
<dbReference type="Proteomes" id="UP000510822">
    <property type="component" value="Chromosome"/>
</dbReference>
<organism evidence="4 5">
    <name type="scientific">Chitinibacter fontanus</name>
    <dbReference type="NCBI Taxonomy" id="1737446"/>
    <lineage>
        <taxon>Bacteria</taxon>
        <taxon>Pseudomonadati</taxon>
        <taxon>Pseudomonadota</taxon>
        <taxon>Betaproteobacteria</taxon>
        <taxon>Neisseriales</taxon>
        <taxon>Chitinibacteraceae</taxon>
        <taxon>Chitinibacter</taxon>
    </lineage>
</organism>
<evidence type="ECO:0000256" key="3">
    <source>
        <dbReference type="SAM" id="SignalP"/>
    </source>
</evidence>
<reference evidence="4 5" key="1">
    <citation type="journal article" date="2016" name="Int. J. Syst. Evol. Microbiol.">
        <title>Chitinibacter fontanus sp. nov., isolated from a spring.</title>
        <authorList>
            <person name="Sheu S.Y."/>
            <person name="Li Y.S."/>
            <person name="Young C.C."/>
            <person name="Chen W.M."/>
        </authorList>
    </citation>
    <scope>NUCLEOTIDE SEQUENCE [LARGE SCALE GENOMIC DNA]</scope>
    <source>
        <strain evidence="4 5">STM-7</strain>
    </source>
</reference>
<feature type="signal peptide" evidence="3">
    <location>
        <begin position="1"/>
        <end position="19"/>
    </location>
</feature>
<gene>
    <name evidence="4" type="primary">phnD</name>
    <name evidence="4" type="ORF">HZU75_13220</name>
</gene>
<dbReference type="RefSeq" id="WP_180306487.1">
    <property type="nucleotide sequence ID" value="NZ_CP058952.1"/>
</dbReference>
<dbReference type="Pfam" id="PF12974">
    <property type="entry name" value="Phosphonate-bd"/>
    <property type="match status" value="1"/>
</dbReference>
<dbReference type="KEGG" id="cfon:HZU75_13220"/>
<evidence type="ECO:0000313" key="5">
    <source>
        <dbReference type="Proteomes" id="UP000510822"/>
    </source>
</evidence>
<accession>A0A7D5ZIG7</accession>
<evidence type="ECO:0000256" key="2">
    <source>
        <dbReference type="ARBA" id="ARBA00022729"/>
    </source>
</evidence>
<dbReference type="EMBL" id="CP058952">
    <property type="protein sequence ID" value="QLI82407.1"/>
    <property type="molecule type" value="Genomic_DNA"/>
</dbReference>
<evidence type="ECO:0000256" key="1">
    <source>
        <dbReference type="ARBA" id="ARBA00007162"/>
    </source>
</evidence>
<comment type="similarity">
    <text evidence="1">Belongs to the phosphate/phosphite/phosphonate binding protein family.</text>
</comment>
<feature type="chain" id="PRO_5028843066" evidence="3">
    <location>
        <begin position="20"/>
        <end position="322"/>
    </location>
</feature>
<dbReference type="GO" id="GO:0055085">
    <property type="term" value="P:transmembrane transport"/>
    <property type="evidence" value="ECO:0007669"/>
    <property type="project" value="InterPro"/>
</dbReference>
<dbReference type="PANTHER" id="PTHR35841:SF1">
    <property type="entry name" value="PHOSPHONATES-BINDING PERIPLASMIC PROTEIN"/>
    <property type="match status" value="1"/>
</dbReference>
<dbReference type="SUPFAM" id="SSF53850">
    <property type="entry name" value="Periplasmic binding protein-like II"/>
    <property type="match status" value="1"/>
</dbReference>
<proteinExistence type="inferred from homology"/>
<protein>
    <submittedName>
        <fullName evidence="4">Phosphate/phosphite/phosphonate ABC transporter substrate-binding protein</fullName>
    </submittedName>
</protein>
<dbReference type="NCBIfam" id="TIGR01098">
    <property type="entry name" value="3A0109s03R"/>
    <property type="match status" value="1"/>
</dbReference>
<keyword evidence="5" id="KW-1185">Reference proteome</keyword>
<evidence type="ECO:0000313" key="4">
    <source>
        <dbReference type="EMBL" id="QLI82407.1"/>
    </source>
</evidence>
<keyword evidence="2 3" id="KW-0732">Signal</keyword>
<dbReference type="InterPro" id="IPR005770">
    <property type="entry name" value="PhnD"/>
</dbReference>
<dbReference type="Gene3D" id="3.40.190.10">
    <property type="entry name" value="Periplasmic binding protein-like II"/>
    <property type="match status" value="2"/>
</dbReference>
<name>A0A7D5ZIG7_9NEIS</name>